<name>A0A1I5Y038_9BACI</name>
<dbReference type="PANTHER" id="PTHR11808:SF15">
    <property type="entry name" value="CYSTATHIONINE GAMMA-LYASE"/>
    <property type="match status" value="1"/>
</dbReference>
<dbReference type="Gene3D" id="3.90.1150.10">
    <property type="entry name" value="Aspartate Aminotransferase, domain 1"/>
    <property type="match status" value="1"/>
</dbReference>
<dbReference type="SUPFAM" id="SSF53383">
    <property type="entry name" value="PLP-dependent transferases"/>
    <property type="match status" value="1"/>
</dbReference>
<keyword evidence="3 4" id="KW-0663">Pyridoxal phosphate</keyword>
<dbReference type="InterPro" id="IPR000277">
    <property type="entry name" value="Cys/Met-Metab_PyrdxlP-dep_enz"/>
</dbReference>
<proteinExistence type="inferred from homology"/>
<dbReference type="PROSITE" id="PS00868">
    <property type="entry name" value="CYS_MET_METAB_PP"/>
    <property type="match status" value="1"/>
</dbReference>
<keyword evidence="6" id="KW-1185">Reference proteome</keyword>
<gene>
    <name evidence="5" type="ORF">SAMN02745910_01156</name>
</gene>
<reference evidence="5 6" key="1">
    <citation type="submission" date="2016-10" db="EMBL/GenBank/DDBJ databases">
        <authorList>
            <person name="Varghese N."/>
            <person name="Submissions S."/>
        </authorList>
    </citation>
    <scope>NUCLEOTIDE SEQUENCE [LARGE SCALE GENOMIC DNA]</scope>
    <source>
        <strain evidence="5 6">DSM 13796</strain>
    </source>
</reference>
<evidence type="ECO:0000256" key="2">
    <source>
        <dbReference type="ARBA" id="ARBA00009077"/>
    </source>
</evidence>
<accession>A0A1I5Y038</accession>
<evidence type="ECO:0000313" key="5">
    <source>
        <dbReference type="EMBL" id="SFQ37563.1"/>
    </source>
</evidence>
<dbReference type="CDD" id="cd00614">
    <property type="entry name" value="CGS_like"/>
    <property type="match status" value="1"/>
</dbReference>
<dbReference type="Proteomes" id="UP000182762">
    <property type="component" value="Unassembled WGS sequence"/>
</dbReference>
<dbReference type="InterPro" id="IPR015421">
    <property type="entry name" value="PyrdxlP-dep_Trfase_major"/>
</dbReference>
<dbReference type="EMBL" id="FOXX01000002">
    <property type="protein sequence ID" value="SFQ37563.1"/>
    <property type="molecule type" value="Genomic_DNA"/>
</dbReference>
<evidence type="ECO:0000256" key="3">
    <source>
        <dbReference type="ARBA" id="ARBA00022898"/>
    </source>
</evidence>
<dbReference type="PIRSF" id="PIRSF001434">
    <property type="entry name" value="CGS"/>
    <property type="match status" value="1"/>
</dbReference>
<comment type="cofactor">
    <cofactor evidence="1 4">
        <name>pyridoxal 5'-phosphate</name>
        <dbReference type="ChEBI" id="CHEBI:597326"/>
    </cofactor>
</comment>
<dbReference type="InterPro" id="IPR054542">
    <property type="entry name" value="Cys_met_metab_PP"/>
</dbReference>
<comment type="similarity">
    <text evidence="2 4">Belongs to the trans-sulfuration enzymes family.</text>
</comment>
<comment type="caution">
    <text evidence="5">The sequence shown here is derived from an EMBL/GenBank/DDBJ whole genome shotgun (WGS) entry which is preliminary data.</text>
</comment>
<protein>
    <submittedName>
        <fullName evidence="5">Cystathionine beta-lyase</fullName>
    </submittedName>
</protein>
<dbReference type="GeneID" id="93709884"/>
<organism evidence="5 6">
    <name type="scientific">Priestia endophytica DSM 13796</name>
    <dbReference type="NCBI Taxonomy" id="1121089"/>
    <lineage>
        <taxon>Bacteria</taxon>
        <taxon>Bacillati</taxon>
        <taxon>Bacillota</taxon>
        <taxon>Bacilli</taxon>
        <taxon>Bacillales</taxon>
        <taxon>Bacillaceae</taxon>
        <taxon>Priestia</taxon>
    </lineage>
</organism>
<dbReference type="Gene3D" id="3.40.640.10">
    <property type="entry name" value="Type I PLP-dependent aspartate aminotransferase-like (Major domain)"/>
    <property type="match status" value="1"/>
</dbReference>
<dbReference type="PANTHER" id="PTHR11808">
    <property type="entry name" value="TRANS-SULFURATION ENZYME FAMILY MEMBER"/>
    <property type="match status" value="1"/>
</dbReference>
<dbReference type="Pfam" id="PF01053">
    <property type="entry name" value="Cys_Met_Meta_PP"/>
    <property type="match status" value="1"/>
</dbReference>
<dbReference type="InterPro" id="IPR015422">
    <property type="entry name" value="PyrdxlP-dep_Trfase_small"/>
</dbReference>
<sequence length="388" mass="42771">MSTKDQKFSTKLIHAKTHVEEPFGSVNVPIYQVTTFNQQKNNRYDYSRSGNPTREALEHTVASLENGTYGFAFSSGMAAISSVLCLLKSGDEIIVSHDVYGGTFRAVTQLFTNFNIKAVFANTTDIKEVEKCITEKTKAILFETPSNPFLHVTDIKEIVRVAKEHDLFTIMDNTFMTPYLQQPLDKGVDIVVHSATKYLGGHSDVVAGVAITNSEEFAGKIGFVQNAFGAILSPNDSWLLLRGIKTLKVRLDQQQKSALELAQWLSDNSQVAEVYYPGLPSHPQHKLASEQASGYGAIISFKLKGEEVAKETLNHVVLSSVGVSLGAVESILTHPATMTHASMPLEDKEERGITGHLLRISVGLEDVEDLKEDLKQAFEKAEKAFSYK</sequence>
<dbReference type="RefSeq" id="WP_061803593.1">
    <property type="nucleotide sequence ID" value="NZ_FOXX01000002.1"/>
</dbReference>
<evidence type="ECO:0000313" key="6">
    <source>
        <dbReference type="Proteomes" id="UP000182762"/>
    </source>
</evidence>
<evidence type="ECO:0000256" key="4">
    <source>
        <dbReference type="RuleBase" id="RU362118"/>
    </source>
</evidence>
<evidence type="ECO:0000256" key="1">
    <source>
        <dbReference type="ARBA" id="ARBA00001933"/>
    </source>
</evidence>
<dbReference type="InterPro" id="IPR015424">
    <property type="entry name" value="PyrdxlP-dep_Trfase"/>
</dbReference>